<evidence type="ECO:0000256" key="3">
    <source>
        <dbReference type="ARBA" id="ARBA00022598"/>
    </source>
</evidence>
<evidence type="ECO:0000259" key="6">
    <source>
        <dbReference type="PROSITE" id="PS50075"/>
    </source>
</evidence>
<dbReference type="Pfam" id="PF08659">
    <property type="entry name" value="KR"/>
    <property type="match status" value="1"/>
</dbReference>
<dbReference type="Gene3D" id="3.30.559.10">
    <property type="entry name" value="Chloramphenicol acetyltransferase-like domain"/>
    <property type="match status" value="1"/>
</dbReference>
<proteinExistence type="predicted"/>
<dbReference type="EMBL" id="GL832973">
    <property type="protein sequence ID" value="EGD75782.1"/>
    <property type="molecule type" value="Genomic_DNA"/>
</dbReference>
<dbReference type="InterPro" id="IPR020806">
    <property type="entry name" value="PKS_PP-bd"/>
</dbReference>
<evidence type="ECO:0000313" key="9">
    <source>
        <dbReference type="Proteomes" id="UP000007799"/>
    </source>
</evidence>
<dbReference type="SUPFAM" id="SSF56801">
    <property type="entry name" value="Acetyl-CoA synthetase-like"/>
    <property type="match status" value="1"/>
</dbReference>
<evidence type="ECO:0000256" key="1">
    <source>
        <dbReference type="ARBA" id="ARBA00022450"/>
    </source>
</evidence>
<dbReference type="InterPro" id="IPR045851">
    <property type="entry name" value="AMP-bd_C_sf"/>
</dbReference>
<evidence type="ECO:0000256" key="2">
    <source>
        <dbReference type="ARBA" id="ARBA00022553"/>
    </source>
</evidence>
<dbReference type="InterPro" id="IPR014031">
    <property type="entry name" value="Ketoacyl_synth_C"/>
</dbReference>
<protein>
    <submittedName>
        <fullName evidence="8">Amino acid adenylation domain-containing protein</fullName>
    </submittedName>
</protein>
<dbReference type="Pfam" id="PF00109">
    <property type="entry name" value="ketoacyl-synt"/>
    <property type="match status" value="1"/>
</dbReference>
<dbReference type="SMART" id="SM00822">
    <property type="entry name" value="PKS_KR"/>
    <property type="match status" value="1"/>
</dbReference>
<feature type="compositionally biased region" description="Low complexity" evidence="5">
    <location>
        <begin position="1077"/>
        <end position="1092"/>
    </location>
</feature>
<dbReference type="Pfam" id="PF00668">
    <property type="entry name" value="Condensation"/>
    <property type="match status" value="1"/>
</dbReference>
<dbReference type="GO" id="GO:0016746">
    <property type="term" value="F:acyltransferase activity"/>
    <property type="evidence" value="ECO:0007669"/>
    <property type="project" value="InterPro"/>
</dbReference>
<dbReference type="GO" id="GO:0043041">
    <property type="term" value="P:amino acid activation for nonribosomal peptide biosynthetic process"/>
    <property type="evidence" value="ECO:0007669"/>
    <property type="project" value="TreeGrafter"/>
</dbReference>
<dbReference type="SMART" id="SM00825">
    <property type="entry name" value="PKS_KS"/>
    <property type="match status" value="1"/>
</dbReference>
<dbReference type="InterPro" id="IPR013968">
    <property type="entry name" value="PKS_KR"/>
</dbReference>
<dbReference type="SUPFAM" id="SSF51735">
    <property type="entry name" value="NAD(P)-binding Rossmann-fold domains"/>
    <property type="match status" value="1"/>
</dbReference>
<feature type="region of interest" description="Disordered" evidence="5">
    <location>
        <begin position="1565"/>
        <end position="1593"/>
    </location>
</feature>
<dbReference type="InterPro" id="IPR009081">
    <property type="entry name" value="PP-bd_ACP"/>
</dbReference>
<keyword evidence="9" id="KW-1185">Reference proteome</keyword>
<dbReference type="SUPFAM" id="SSF47336">
    <property type="entry name" value="ACP-like"/>
    <property type="match status" value="1"/>
</dbReference>
<dbReference type="KEGG" id="sre:PTSG_07900"/>
<dbReference type="Gene3D" id="3.40.47.10">
    <property type="match status" value="1"/>
</dbReference>
<evidence type="ECO:0000313" key="8">
    <source>
        <dbReference type="EMBL" id="EGD75782.1"/>
    </source>
</evidence>
<feature type="domain" description="Carrier" evidence="6">
    <location>
        <begin position="1091"/>
        <end position="1169"/>
    </location>
</feature>
<feature type="region of interest" description="Disordered" evidence="5">
    <location>
        <begin position="1066"/>
        <end position="1097"/>
    </location>
</feature>
<dbReference type="InterPro" id="IPR020845">
    <property type="entry name" value="AMP-binding_CS"/>
</dbReference>
<dbReference type="CDD" id="cd00833">
    <property type="entry name" value="PKS"/>
    <property type="match status" value="1"/>
</dbReference>
<organism evidence="9">
    <name type="scientific">Salpingoeca rosetta (strain ATCC 50818 / BSB-021)</name>
    <dbReference type="NCBI Taxonomy" id="946362"/>
    <lineage>
        <taxon>Eukaryota</taxon>
        <taxon>Choanoflagellata</taxon>
        <taxon>Craspedida</taxon>
        <taxon>Salpingoecidae</taxon>
        <taxon>Salpingoeca</taxon>
    </lineage>
</organism>
<reference evidence="8" key="1">
    <citation type="submission" date="2009-08" db="EMBL/GenBank/DDBJ databases">
        <title>Annotation of Salpingoeca rosetta.</title>
        <authorList>
            <consortium name="The Broad Institute Genome Sequencing Platform"/>
            <person name="Russ C."/>
            <person name="Cuomo C."/>
            <person name="Burger G."/>
            <person name="Gray M.W."/>
            <person name="Holland P.W.H."/>
            <person name="King N."/>
            <person name="Lang F.B.F."/>
            <person name="Roger A.J."/>
            <person name="Ruiz-Trillo I."/>
            <person name="Young S.K."/>
            <person name="Zeng Q."/>
            <person name="Gargeya S."/>
            <person name="Alvarado L."/>
            <person name="Berlin A."/>
            <person name="Chapman S.B."/>
            <person name="Chen Z."/>
            <person name="Freedman E."/>
            <person name="Gellesch M."/>
            <person name="Goldberg J."/>
            <person name="Griggs A."/>
            <person name="Gujja S."/>
            <person name="Heilman E."/>
            <person name="Heiman D."/>
            <person name="Howarth C."/>
            <person name="Mehta T."/>
            <person name="Neiman D."/>
            <person name="Pearson M."/>
            <person name="Roberts A."/>
            <person name="Saif S."/>
            <person name="Shea T."/>
            <person name="Shenoy N."/>
            <person name="Sisk P."/>
            <person name="Stolte C."/>
            <person name="Sykes S."/>
            <person name="White J."/>
            <person name="Yandava C."/>
            <person name="Haas B."/>
            <person name="Nusbaum C."/>
            <person name="Birren B."/>
        </authorList>
    </citation>
    <scope>NUCLEOTIDE SEQUENCE [LARGE SCALE GENOMIC DNA]</scope>
    <source>
        <strain evidence="8">ATCC 50818</strain>
    </source>
</reference>
<feature type="region of interest" description="Disordered" evidence="5">
    <location>
        <begin position="2351"/>
        <end position="2371"/>
    </location>
</feature>
<dbReference type="InterPro" id="IPR042099">
    <property type="entry name" value="ANL_N_sf"/>
</dbReference>
<dbReference type="Proteomes" id="UP000007799">
    <property type="component" value="Unassembled WGS sequence"/>
</dbReference>
<feature type="domain" description="Carrier" evidence="6">
    <location>
        <begin position="2437"/>
        <end position="2517"/>
    </location>
</feature>
<keyword evidence="2" id="KW-0597">Phosphoprotein</keyword>
<dbReference type="eggNOG" id="KOG1178">
    <property type="taxonomic scope" value="Eukaryota"/>
</dbReference>
<dbReference type="Gene3D" id="3.40.50.720">
    <property type="entry name" value="NAD(P)-binding Rossmann-like Domain"/>
    <property type="match status" value="1"/>
</dbReference>
<dbReference type="Gene3D" id="1.10.1200.10">
    <property type="entry name" value="ACP-like"/>
    <property type="match status" value="2"/>
</dbReference>
<dbReference type="OrthoDB" id="416786at2759"/>
<keyword evidence="1" id="KW-0596">Phosphopantetheine</keyword>
<evidence type="ECO:0000256" key="5">
    <source>
        <dbReference type="SAM" id="MobiDB-lite"/>
    </source>
</evidence>
<name>F2UGN2_SALR5</name>
<feature type="compositionally biased region" description="Low complexity" evidence="5">
    <location>
        <begin position="1316"/>
        <end position="1330"/>
    </location>
</feature>
<dbReference type="SUPFAM" id="SSF53901">
    <property type="entry name" value="Thiolase-like"/>
    <property type="match status" value="2"/>
</dbReference>
<dbReference type="GO" id="GO:0044550">
    <property type="term" value="P:secondary metabolite biosynthetic process"/>
    <property type="evidence" value="ECO:0007669"/>
    <property type="project" value="TreeGrafter"/>
</dbReference>
<feature type="domain" description="Ketosynthase family 3 (KS3)" evidence="7">
    <location>
        <begin position="1"/>
        <end position="310"/>
    </location>
</feature>
<dbReference type="InterPro" id="IPR000873">
    <property type="entry name" value="AMP-dep_synth/lig_dom"/>
</dbReference>
<dbReference type="InParanoid" id="F2UGN2"/>
<sequence>MSVQRGRYEAQAGHMITGNPSSVLAGRVVRAFFVDTACSTSLVAVHLGCQSLRSGESDVVLAGGVNIVLLPDGNIHLTKTRMLSKQGQCRAFDASADGYVRSEGCGVVVLKRLEDAVRDCDPIRAVIRGSAMNQDGRSSGLTAPNGPAQTAVIEAALRSAGVAAGDVEMLEAHGTGTPLGDPMEMQAAIAALRKGESACGRVLHVGSIKSNIGHAEAAAGVAGLIKAILSVERGVIPRHVHFEELNPAIGELPPSVRVATETTEWQNPEADDGAPLLLADGSGARLLGHRIAGVSSFGFSGTNCHVVVQNTHLLDTESLAAPPPIPLVFCFGSPSAAHTSHRLRQCMAGLSSSDNAVDLLGLWLFLADNTSDFAPEVVIVARTRQDFLTAASTILSSSDDAETKLAVRVSHEDELLQQGVSPFDVFDVSGLDDWKRVLPWIETTADAATVAELASALPLSEFLGRVLIPHLQSEVSDESSTSPTALHDVNRRVLAPVVQELLHLGGTGATLADIRRTSSYSKWTTQFMSKRYWLTPGPGLTPECAAMDTMHTLEWTTTPLPLEPRVTARRERAPKGVVLLDLFGAADDALRSELPHRVDVLCKDGTACSVSKCSLASAKGSTTATLTTSFDLAPADVTPQRVFALLSPRSLGWTAVQAAVVCVPQLTATVSMAAVVQQLYPWLLKCIQEGVRLRVLVPETLGSSASSGRAVRKWQALTAAVRTACLEQQTVDHAVVFVGAGVAQRDLASVLLAVDDLPPVTGLVASTSPNKGMDAVYLEPRAVPLSQSSALTQGRLVPSAHATAPGVATGDVAEVVLVTGGSGALAQVARDTLAQQCSLLVLLTRAECAAAQPLPRGYLRGHVVSMTCDITDPRSVRLLLVRLGSLVKKTQPQRRIRVTSVVHTAGCTRDAPIRHQTPDLFEEVMQPKVAGLRILLQELFSCGHRCESVLLFSSSSAVLGSPGQLNYAVANALADATARELVPNTHTIHFGPWDPAVGGMTAQLSLANRVRIESHGMGFITEAQGKLALASLWATCRPGRADEFAEQVTWQEVACIALAQTSPLTPSAGAADTQRPAAATSHAAVATGAHPAAGGGPSDVRELVARLLGMDVWDLDDKSPLLAFGLDSLVAVELQGQLQRLFGVTLSSDELLSPSCSVSFLAREQAVAAARKQQEAEAEAWASEATATAPTPAQSGGIVGFVPPTPTAAAAAASGGGLEAADFGVLELLRSLPLAPALLSDIDSLLSKLRGPTAIPAGPLSGGGRAATPTAVQLLDRYGARFGRGRSGSRTPTPQPRTASPAFRPPQLASRLHHVQQQQQQLQLLQQQGQYHPSTSDAGSEAAVRRPGGVLTELSLNQRAMWYLWKTLPQADAYNICYVARARQKLDVARLEQSLAAVVDHHACLRQVFDEETGDPSTLTVADALRFTTRPIPGVGHDQDVAATTTAASTAEETPEQAVLRAVAQVLRQQWSLSEGPVVDCMVFANATEQYVALFVHHISADFVALHTLAEEWMALYAGRSALPSGAVEPTYKDFIAWQAQQQVALRDAALSYYEAELSRLPADRSQLPPELRAGDEDSGDVDGGGGADHGHSVQFTLPRTEGDALLATSRQQHVTVFALLLSLYQLVLSHAASERELCVLCPTAGRPAEFRQVVGHFINTVPVHTTVDMSRTLAQHVQAVFAGVQRAMRFQHFFFSNVVRAMPHVRRAGASQPISDVALNFFDTGGLRSHGVRGDSGASGTSGASSALEALTVAQQMTAFALMLHVVRKGDGEWHVELRSRKSTAAARECLARMSWQLETVMRRLAANREGVLAGNIGHTMVQADVLSLYRFQPQHEHQLLHELSRQGLERGACSLSDLAVADEDGELTVAEYLWLANRVHAWLTDKGLPKGTPVGLDMPKCRYQLAAAVGVLQAGCAFVPFSGTWPDERTALVRDKCELRVVLSIRGAGAPALQGLERIELDALHEDLRTQLGAAKGTSLVGSSLVADAKLVEPLVPFAQVMPEDPAYILFTSGSTGTPKGVVVQHGGACNTVINTADVFGMSALERGFRVFAITQLTFDLAIFDTFSAHMCGGAVIVPTDRISRDPEAWVDLCHKYQVTTWNSVPAFAQMLCEYCETLELRAPSIRHFMLSGDFVPLPLPAQLRRVTTPECAVLALGGCTETSIWNNFFDVKEVCDDWRTIPYGYSLPGQRVLVLDENLQPCAVGEEGQLYIAGDSVAIGYYKSPDLTRRAFVPLPGCLLNEDGELASTAGEGAWPGSAVLGLSEWERVLPRRLYATGDRVVLLSDGALSLLGRIDFQVKIGGFRVELNEIDAHLSRFPGIHTSCVVVINKQLVAYFCTKLPTTATPTATTATAGGAEGSAQTPAEGRPEWSTEALVEFLRTKLPDYMVPERYIELESLPLNVNGKIDRKMLMKPEFAAEAATAGRAHEVGPSSGVSDAGEQVLRVWQDVLLSGLPIPDVRVVLKETIKQAGGDSLSTVMFVSRLRKQGFALSLQAVGPDTTLEQVIALVERKQSKA</sequence>
<dbReference type="PROSITE" id="PS52004">
    <property type="entry name" value="KS3_2"/>
    <property type="match status" value="1"/>
</dbReference>
<evidence type="ECO:0000259" key="7">
    <source>
        <dbReference type="PROSITE" id="PS52004"/>
    </source>
</evidence>
<dbReference type="Pfam" id="PF02801">
    <property type="entry name" value="Ketoacyl-synt_C"/>
    <property type="match status" value="1"/>
</dbReference>
<dbReference type="eggNOG" id="KOG1202">
    <property type="taxonomic scope" value="Eukaryota"/>
</dbReference>
<dbReference type="InterPro" id="IPR036291">
    <property type="entry name" value="NAD(P)-bd_dom_sf"/>
</dbReference>
<dbReference type="Gene3D" id="3.30.300.30">
    <property type="match status" value="1"/>
</dbReference>
<dbReference type="PANTHER" id="PTHR45527:SF1">
    <property type="entry name" value="FATTY ACID SYNTHASE"/>
    <property type="match status" value="1"/>
</dbReference>
<keyword evidence="3" id="KW-0436">Ligase</keyword>
<dbReference type="GO" id="GO:0031177">
    <property type="term" value="F:phosphopantetheine binding"/>
    <property type="evidence" value="ECO:0007669"/>
    <property type="project" value="InterPro"/>
</dbReference>
<dbReference type="Pfam" id="PF00501">
    <property type="entry name" value="AMP-binding"/>
    <property type="match status" value="1"/>
</dbReference>
<gene>
    <name evidence="8" type="ORF">PTSG_07900</name>
</gene>
<feature type="region of interest" description="Disordered" evidence="5">
    <location>
        <begin position="1282"/>
        <end position="1344"/>
    </location>
</feature>
<dbReference type="PROSITE" id="PS00455">
    <property type="entry name" value="AMP_BINDING"/>
    <property type="match status" value="1"/>
</dbReference>
<dbReference type="GO" id="GO:0005737">
    <property type="term" value="C:cytoplasm"/>
    <property type="evidence" value="ECO:0007669"/>
    <property type="project" value="TreeGrafter"/>
</dbReference>
<dbReference type="RefSeq" id="XP_004991703.1">
    <property type="nucleotide sequence ID" value="XM_004991646.1"/>
</dbReference>
<dbReference type="InterPro" id="IPR023213">
    <property type="entry name" value="CAT-like_dom_sf"/>
</dbReference>
<dbReference type="STRING" id="946362.F2UGN2"/>
<dbReference type="PROSITE" id="PS50075">
    <property type="entry name" value="CARRIER"/>
    <property type="match status" value="2"/>
</dbReference>
<dbReference type="SUPFAM" id="SSF52777">
    <property type="entry name" value="CoA-dependent acyltransferases"/>
    <property type="match status" value="2"/>
</dbReference>
<dbReference type="PANTHER" id="PTHR45527">
    <property type="entry name" value="NONRIBOSOMAL PEPTIDE SYNTHETASE"/>
    <property type="match status" value="1"/>
</dbReference>
<dbReference type="InterPro" id="IPR020841">
    <property type="entry name" value="PKS_Beta-ketoAc_synthase_dom"/>
</dbReference>
<accession>F2UGN2</accession>
<dbReference type="InterPro" id="IPR001242">
    <property type="entry name" value="Condensation_dom"/>
</dbReference>
<dbReference type="Gene3D" id="3.40.50.12780">
    <property type="entry name" value="N-terminal domain of ligase-like"/>
    <property type="match status" value="1"/>
</dbReference>
<keyword evidence="4" id="KW-0808">Transferase</keyword>
<evidence type="ECO:0000256" key="4">
    <source>
        <dbReference type="ARBA" id="ARBA00022679"/>
    </source>
</evidence>
<dbReference type="SMART" id="SM00823">
    <property type="entry name" value="PKS_PP"/>
    <property type="match status" value="1"/>
</dbReference>
<dbReference type="InterPro" id="IPR014030">
    <property type="entry name" value="Ketoacyl_synth_N"/>
</dbReference>
<dbReference type="GO" id="GO:0016874">
    <property type="term" value="F:ligase activity"/>
    <property type="evidence" value="ECO:0007669"/>
    <property type="project" value="UniProtKB-KW"/>
</dbReference>
<dbReference type="InterPro" id="IPR057326">
    <property type="entry name" value="KR_dom"/>
</dbReference>
<dbReference type="InterPro" id="IPR036736">
    <property type="entry name" value="ACP-like_sf"/>
</dbReference>
<dbReference type="InterPro" id="IPR016039">
    <property type="entry name" value="Thiolase-like"/>
</dbReference>
<dbReference type="GeneID" id="16072263"/>
<dbReference type="Pfam" id="PF00550">
    <property type="entry name" value="PP-binding"/>
    <property type="match status" value="1"/>
</dbReference>
<dbReference type="Gene3D" id="3.30.559.30">
    <property type="entry name" value="Nonribosomal peptide synthetase, condensation domain"/>
    <property type="match status" value="1"/>
</dbReference>